<dbReference type="EMBL" id="JAEMEF010000004">
    <property type="protein sequence ID" value="MBL7559547.1"/>
    <property type="molecule type" value="Genomic_DNA"/>
</dbReference>
<sequence>MKLTNQKINEIKTEWNTLGSQYAIAVNEMVKFGDTNGWENWKGEDPKDERDHLSDAVFQLLKDANTNNTVAQFRQDFPPAHTPLLKFLKDKGQSISQLNFITEQKIVFLVGTAYQKRQAYILDNTTVLELDASIDIIGKSKQNNVFAIASNNAIVITQGWEGEIISTFQLKDTKDIAITDLIPFNDGKKVLLVSSDGIFIISNETEHRIHPLPDPEDEEWEPYLDMENATLSNDNKYIVVGDQCYDHRVLNSDGAQLGDIGPQSSYPHFCLFSKNDNQLITNSCHFYNGVTIGVDTSDLETISVEAYQDSEDFTVIDDGMRVYCGIATSKYYILGDAYGYIKAIDAKGDCIWKYFLGSTISGMTISEDEKTLWVGSYSGMLHKLQLDKGLRDNHTIGTGQHYEDFRLVIWKDEPIRTW</sequence>
<comment type="caution">
    <text evidence="1">The sequence shown here is derived from an EMBL/GenBank/DDBJ whole genome shotgun (WGS) entry which is preliminary data.</text>
</comment>
<dbReference type="InterPro" id="IPR011044">
    <property type="entry name" value="Quino_amine_DH_bsu"/>
</dbReference>
<evidence type="ECO:0000313" key="2">
    <source>
        <dbReference type="Proteomes" id="UP000605013"/>
    </source>
</evidence>
<proteinExistence type="predicted"/>
<dbReference type="InterPro" id="IPR015943">
    <property type="entry name" value="WD40/YVTN_repeat-like_dom_sf"/>
</dbReference>
<accession>A0ABS1WKC0</accession>
<organism evidence="1 2">
    <name type="scientific">Olleya sediminilitoris</name>
    <dbReference type="NCBI Taxonomy" id="2795739"/>
    <lineage>
        <taxon>Bacteria</taxon>
        <taxon>Pseudomonadati</taxon>
        <taxon>Bacteroidota</taxon>
        <taxon>Flavobacteriia</taxon>
        <taxon>Flavobacteriales</taxon>
        <taxon>Flavobacteriaceae</taxon>
    </lineage>
</organism>
<dbReference type="Gene3D" id="2.130.10.10">
    <property type="entry name" value="YVTN repeat-like/Quinoprotein amine dehydrogenase"/>
    <property type="match status" value="1"/>
</dbReference>
<dbReference type="RefSeq" id="WP_202999818.1">
    <property type="nucleotide sequence ID" value="NZ_JAEMEF010000004.1"/>
</dbReference>
<dbReference type="SUPFAM" id="SSF50969">
    <property type="entry name" value="YVTN repeat-like/Quinoprotein amine dehydrogenase"/>
    <property type="match status" value="1"/>
</dbReference>
<name>A0ABS1WKC0_9FLAO</name>
<keyword evidence="2" id="KW-1185">Reference proteome</keyword>
<gene>
    <name evidence="1" type="ORF">JAO71_06975</name>
</gene>
<protein>
    <submittedName>
        <fullName evidence="1">Uncharacterized protein</fullName>
    </submittedName>
</protein>
<dbReference type="Proteomes" id="UP000605013">
    <property type="component" value="Unassembled WGS sequence"/>
</dbReference>
<evidence type="ECO:0000313" key="1">
    <source>
        <dbReference type="EMBL" id="MBL7559547.1"/>
    </source>
</evidence>
<reference evidence="1 2" key="1">
    <citation type="submission" date="2020-12" db="EMBL/GenBank/DDBJ databases">
        <title>Olleya sediminilitoris sp. nov., isolated from a tidal flat.</title>
        <authorList>
            <person name="Park S."/>
            <person name="Yoon J.-H."/>
        </authorList>
    </citation>
    <scope>NUCLEOTIDE SEQUENCE [LARGE SCALE GENOMIC DNA]</scope>
    <source>
        <strain evidence="1 2">YSTF-M6</strain>
    </source>
</reference>